<dbReference type="PANTHER" id="PTHR14387:SF7">
    <property type="entry name" value="THYROID ADENOMA-ASSOCIATED PROTEIN"/>
    <property type="match status" value="1"/>
</dbReference>
<comment type="caution">
    <text evidence="9">The sequence shown here is derived from an EMBL/GenBank/DDBJ whole genome shotgun (WGS) entry which is preliminary data.</text>
</comment>
<dbReference type="EMBL" id="JAGTTL010000036">
    <property type="protein sequence ID" value="KAK6293477.1"/>
    <property type="molecule type" value="Genomic_DNA"/>
</dbReference>
<feature type="domain" description="tRNA (32-2'-O)-methyltransferase regulator THADA-like TPR repeats region" evidence="7">
    <location>
        <begin position="584"/>
        <end position="813"/>
    </location>
</feature>
<dbReference type="SUPFAM" id="SSF48371">
    <property type="entry name" value="ARM repeat"/>
    <property type="match status" value="2"/>
</dbReference>
<dbReference type="Proteomes" id="UP001356427">
    <property type="component" value="Unassembled WGS sequence"/>
</dbReference>
<accession>A0AAN8KJ83</accession>
<dbReference type="PANTHER" id="PTHR14387">
    <property type="entry name" value="THADA/DEATH RECEPTOR INTERACTING PROTEIN"/>
    <property type="match status" value="1"/>
</dbReference>
<reference evidence="9 10" key="1">
    <citation type="submission" date="2021-04" db="EMBL/GenBank/DDBJ databases">
        <authorList>
            <person name="De Guttry C."/>
            <person name="Zahm M."/>
            <person name="Klopp C."/>
            <person name="Cabau C."/>
            <person name="Louis A."/>
            <person name="Berthelot C."/>
            <person name="Parey E."/>
            <person name="Roest Crollius H."/>
            <person name="Montfort J."/>
            <person name="Robinson-Rechavi M."/>
            <person name="Bucao C."/>
            <person name="Bouchez O."/>
            <person name="Gislard M."/>
            <person name="Lluch J."/>
            <person name="Milhes M."/>
            <person name="Lampietro C."/>
            <person name="Lopez Roques C."/>
            <person name="Donnadieu C."/>
            <person name="Braasch I."/>
            <person name="Desvignes T."/>
            <person name="Postlethwait J."/>
            <person name="Bobe J."/>
            <person name="Wedekind C."/>
            <person name="Guiguen Y."/>
        </authorList>
    </citation>
    <scope>NUCLEOTIDE SEQUENCE [LARGE SCALE GENOMIC DNA]</scope>
    <source>
        <strain evidence="9">Cs_M1</strain>
        <tissue evidence="9">Blood</tissue>
    </source>
</reference>
<feature type="domain" description="tRNA (32-2'-O)-methyltransferase regulator THADA-like C-terminal TPR repeats region" evidence="8">
    <location>
        <begin position="1305"/>
        <end position="1467"/>
    </location>
</feature>
<organism evidence="9 10">
    <name type="scientific">Coregonus suidteri</name>
    <dbReference type="NCBI Taxonomy" id="861788"/>
    <lineage>
        <taxon>Eukaryota</taxon>
        <taxon>Metazoa</taxon>
        <taxon>Chordata</taxon>
        <taxon>Craniata</taxon>
        <taxon>Vertebrata</taxon>
        <taxon>Euteleostomi</taxon>
        <taxon>Actinopterygii</taxon>
        <taxon>Neopterygii</taxon>
        <taxon>Teleostei</taxon>
        <taxon>Protacanthopterygii</taxon>
        <taxon>Salmoniformes</taxon>
        <taxon>Salmonidae</taxon>
        <taxon>Coregoninae</taxon>
        <taxon>Coregonus</taxon>
    </lineage>
</organism>
<dbReference type="InterPro" id="IPR019442">
    <property type="entry name" value="THADA/TRM732_DUF2428"/>
</dbReference>
<evidence type="ECO:0000256" key="1">
    <source>
        <dbReference type="ARBA" id="ARBA00010409"/>
    </source>
</evidence>
<proteinExistence type="inferred from homology"/>
<dbReference type="Pfam" id="PF25150">
    <property type="entry name" value="TPR_Trm732"/>
    <property type="match status" value="1"/>
</dbReference>
<feature type="domain" description="DUF2428" evidence="6">
    <location>
        <begin position="1002"/>
        <end position="1303"/>
    </location>
</feature>
<keyword evidence="2" id="KW-0819">tRNA processing</keyword>
<dbReference type="InterPro" id="IPR051954">
    <property type="entry name" value="tRNA_methyltransferase_THADA"/>
</dbReference>
<dbReference type="InterPro" id="IPR056842">
    <property type="entry name" value="THADA-like_TPR_C"/>
</dbReference>
<keyword evidence="10" id="KW-1185">Reference proteome</keyword>
<comment type="function">
    <text evidence="3">Together with methyltransferase FTSJ1, methylates the 2'-O-ribose of nucleotides at position 32 of the anticodon loop of substrate tRNAs.</text>
</comment>
<name>A0AAN8KJ83_9TELE</name>
<evidence type="ECO:0000256" key="3">
    <source>
        <dbReference type="ARBA" id="ARBA00035625"/>
    </source>
</evidence>
<feature type="region of interest" description="Disordered" evidence="5">
    <location>
        <begin position="1629"/>
        <end position="1648"/>
    </location>
</feature>
<dbReference type="Pfam" id="PF10350">
    <property type="entry name" value="DUF2428"/>
    <property type="match status" value="1"/>
</dbReference>
<dbReference type="InterPro" id="IPR056843">
    <property type="entry name" value="THADA-like_TPR"/>
</dbReference>
<dbReference type="GO" id="GO:0030488">
    <property type="term" value="P:tRNA methylation"/>
    <property type="evidence" value="ECO:0007669"/>
    <property type="project" value="TreeGrafter"/>
</dbReference>
<protein>
    <recommendedName>
        <fullName evidence="4">tRNA (32-2'-O)-methyltransferase regulator THADA</fullName>
    </recommendedName>
</protein>
<evidence type="ECO:0000313" key="10">
    <source>
        <dbReference type="Proteomes" id="UP001356427"/>
    </source>
</evidence>
<gene>
    <name evidence="9" type="ORF">J4Q44_G00358030</name>
</gene>
<evidence type="ECO:0000256" key="5">
    <source>
        <dbReference type="SAM" id="MobiDB-lite"/>
    </source>
</evidence>
<feature type="region of interest" description="Disordered" evidence="5">
    <location>
        <begin position="1065"/>
        <end position="1091"/>
    </location>
</feature>
<comment type="similarity">
    <text evidence="1">Belongs to the THADA family.</text>
</comment>
<evidence type="ECO:0000259" key="7">
    <source>
        <dbReference type="Pfam" id="PF25150"/>
    </source>
</evidence>
<evidence type="ECO:0000313" key="9">
    <source>
        <dbReference type="EMBL" id="KAK6293477.1"/>
    </source>
</evidence>
<evidence type="ECO:0000259" key="6">
    <source>
        <dbReference type="Pfam" id="PF10350"/>
    </source>
</evidence>
<sequence length="1996" mass="218000">MWGAEDIKGQLTLGPREREESCLSISTRFLPYLNVKSLKFWGVMVTKKKTVKVEAVVLDKDRLDKLIASLSVDGGDEVIRQLAQTLQDCLALTDPVQQIQLVKKAGSQLELLNEEETSHGPLLQACLHTLALIYTSLLAKNPLRRASASALSSVPDWLQEQTVSCLSVCLSDCLSTVGSDHTSYPHMIDSITSCLDAFPLGERCIHGLLAEVLQFLHKALSEYLQLNSGLAGRHVVQAQLMHSCLAAVKASMLVVQRSQELISAALQAVQPHCTLQLTLSGLLDCYTHILTDEEFLQSVQSTAGMAVVLLTRSVMGSGDRMAEVVAGLLQGSEQSGECAPVWLRQSCMGLYDSGRPAGVSLYLCHGALAMLNWRGTTQGPQREQLLLLVPHTLLALDTSIKESSTAMVVARVLTLWSGAALDSLQGGQSSPPDLLHDSLRGGSELQGHLLEHVYTHWEHPLDGVRHQTRALFKNLLLLHQHSNPLALSDPHRDPYITQLTHNLLGLEWHQRGKYGSLACLVELLGAGYLLALDPQLPSRLLGLMGDQTLAPYASDLLERLFVSHKAQLVEEGGTGGTEAGMERWHQTWVTPLLQVLCRARLDQTTYILDYFLPKLLRCSPSSLAHMVQALQDTPPCSAGPPGSRGAVGALMTCLRAARAQGVVQSEEGLWGGLVPLFLLRQALVHKHDQVRMDALGLLCESHRSTEVLTSQEMELLHHFLPSSLSSQSPGVRQLTISLLKKLLCRVKDSGQSLQRRLVQERDQGQKDRDQHTLDTYKEFLCWLCESLFMVLLPGASFSTCLTALHLLCQLAQLFTFNTGPDDVFALGEVVTPAHAQNVLYCVASNFLEVKQLASTLLRQLPPSAVGLQEPGRMQALLQAALDLSTSTKPFDSVTAAHLFNMFLHQPALPQALLLCAQEQGLSFQPPALTQPQAFEALTMEINTLAVVQFLLLCLKAEVVKAESSLLLAAASYPLYGRAHCITAALQQLNTGCLTLTGQWRSVVSELITVSYRMSDVVSPVVQSSSPEGLIPMDTDSETSAGLQRILQEIQPRDTNDFFTSARELDTQQSGQENGPAAPTDRPHESTGGSGEGYRVTAQMVLVCCWRSMKEVSMVLGQMCQSLPLQTPNTHSDHWLITEEQVEGVGLYFRQQLLQSRHRGAFELAYVGFVRLTDMLCRSGSRTLQQLPARWLTEVLQEVKSSDPSSKLCATRRSAGIPFYIQALLSSEPKSSSCSLLKMTMRELTALTMPSPDRGTDQTTVPQVHALNILRALYRDTRLGENIVPFVSEGMQAAVLGFTSPVWAVRNSSTLLFSTLITRIFGVKKGKDEHSKENRMTGREFFTRFPALYPFLLSQLEAAAASVDSDSGQVILHPSLFLLLLVLGRLFPSPMDGSSSPLGLAPFMPFIIRCGRSAVYRTREMAARALVPFVMVTQVPSTIQTLLEDLPLEPGPRTQQNHIHGTLLQVLFLLRSYQTDTHRPQAAGSDISKALCPRLWLASRQNPCLVTRAVFVDVLGAVCGPLAAPVGGSELKELREETLALLMASELVTPGGPSAVCGPSGPCGPPGTTQYLLSLARLALSASVESPLLWGVEEDGTTSRGPLLLGCLLQCPHYEVRELALGEVLRRLERERDEGEEERDGEGERSSHWPQETIISNLTTLALHEAHPQSLAKVLQVLSVLSMSSDLQWMDGLQTLTQAEVLERVLTLAEDFAHSVELHCASLTLASRLVVHLSHTDPQGVAVVACLGRWGALVSQCCGVEQNVEVKMMAAEVLVNATPTLLTSPNLPLGVSHTVSLWKGLFTLLQDEDQDVRDRAADFISNLPTHLLNTDVACVSVCPPVALDMGVGLLCQLFQLWGQVPTGILTLTEWLLGDVKGDQEQETATVEAAGLDEEELLFEKGDLNLWAEPVQWARLLHRHLGVLFKAPGLKALNQKQAELLRLSADALSLATQQALDGLPALPQFSCSIEHTRLALQQERATLALDILGTLRQTGLSG</sequence>
<evidence type="ECO:0000259" key="8">
    <source>
        <dbReference type="Pfam" id="PF25151"/>
    </source>
</evidence>
<evidence type="ECO:0000256" key="2">
    <source>
        <dbReference type="ARBA" id="ARBA00022694"/>
    </source>
</evidence>
<dbReference type="InterPro" id="IPR016024">
    <property type="entry name" value="ARM-type_fold"/>
</dbReference>
<dbReference type="Pfam" id="PF25151">
    <property type="entry name" value="TPR_Trm732_C"/>
    <property type="match status" value="1"/>
</dbReference>
<evidence type="ECO:0000256" key="4">
    <source>
        <dbReference type="ARBA" id="ARBA00035698"/>
    </source>
</evidence>
<dbReference type="GO" id="GO:0005829">
    <property type="term" value="C:cytosol"/>
    <property type="evidence" value="ECO:0007669"/>
    <property type="project" value="TreeGrafter"/>
</dbReference>